<dbReference type="HOGENOM" id="CLU_460127_0_0_1"/>
<gene>
    <name evidence="2" type="ORF">PSEUBRA_SCAF10g05490</name>
</gene>
<reference evidence="3" key="1">
    <citation type="journal article" date="2013" name="Genome Announc.">
        <title>Draft genome sequence of Pseudozyma brasiliensis sp. nov. strain GHG001, a high producer of endo-1,4-xylanase isolated from an insect pest of sugarcane.</title>
        <authorList>
            <person name="Oliveira J.V.D.C."/>
            <person name="dos Santos R.A.C."/>
            <person name="Borges T.A."/>
            <person name="Riano-Pachon D.M."/>
            <person name="Goldman G.H."/>
        </authorList>
    </citation>
    <scope>NUCLEOTIDE SEQUENCE [LARGE SCALE GENOMIC DNA]</scope>
    <source>
        <strain evidence="3">GHG001</strain>
    </source>
</reference>
<feature type="compositionally biased region" description="Low complexity" evidence="1">
    <location>
        <begin position="238"/>
        <end position="251"/>
    </location>
</feature>
<feature type="region of interest" description="Disordered" evidence="1">
    <location>
        <begin position="185"/>
        <end position="218"/>
    </location>
</feature>
<feature type="region of interest" description="Disordered" evidence="1">
    <location>
        <begin position="59"/>
        <end position="110"/>
    </location>
</feature>
<sequence length="511" mass="54597">MHPHPINPVIVDTSIDKTQLNASLASTLDPNMIKYASPLHPRGLTEVQHRLLYESDTESSYDFPFSTSSSTGSTSAYSDLGSQSSSRSRTSSQGLARRAHGSSASSSRSESISSVLSSSAAIQRVLMGTPSTATVHVPSSRQSVRAIARAFEQAGKTSTTLPSRKMSAQLERVIETSATINLMSDTTSSDVSHHTAFRRRPLHPSQASNLAAGRSAEANGTMPSRLTIAKSAAQGPLSAPATTTARTSRSNAYRCDTSEAVHSASAFKFPPRVAHVESQQRVRSSPSLETFDDDDEPAFEIIPSPSRKRSQPILPPFVASPTIEFPPSPPATLTQITSSIDSDLVPSSLSAGSLDSMHSNYSYGSVRSHPFALQLSSGDERYPRASSAASMQGVHELDRFRGPTSKAGRPSSPPLTTAAKPTTLDELRREAHSLLASISALSAELDASIPPTHRLPGSTHRAASPPTTPTTNTKRQGKPPFVAVDESFADVWRCMDEWYWSSFEIAPPSTG</sequence>
<dbReference type="eggNOG" id="ENOG502RDCV">
    <property type="taxonomic scope" value="Eukaryota"/>
</dbReference>
<accession>V5F2D7</accession>
<dbReference type="Proteomes" id="UP000019377">
    <property type="component" value="Unassembled WGS sequence"/>
</dbReference>
<keyword evidence="3" id="KW-1185">Reference proteome</keyword>
<evidence type="ECO:0000256" key="1">
    <source>
        <dbReference type="SAM" id="MobiDB-lite"/>
    </source>
</evidence>
<evidence type="ECO:0000313" key="2">
    <source>
        <dbReference type="EMBL" id="EST09529.1"/>
    </source>
</evidence>
<protein>
    <submittedName>
        <fullName evidence="2">Uncharacterized protein</fullName>
    </submittedName>
</protein>
<dbReference type="OrthoDB" id="2552507at2759"/>
<feature type="region of interest" description="Disordered" evidence="1">
    <location>
        <begin position="231"/>
        <end position="251"/>
    </location>
</feature>
<name>V5F2D7_KALBG</name>
<dbReference type="EMBL" id="KI545852">
    <property type="protein sequence ID" value="EST09529.1"/>
    <property type="molecule type" value="Genomic_DNA"/>
</dbReference>
<evidence type="ECO:0000313" key="3">
    <source>
        <dbReference type="Proteomes" id="UP000019377"/>
    </source>
</evidence>
<feature type="region of interest" description="Disordered" evidence="1">
    <location>
        <begin position="448"/>
        <end position="480"/>
    </location>
</feature>
<feature type="region of interest" description="Disordered" evidence="1">
    <location>
        <begin position="277"/>
        <end position="335"/>
    </location>
</feature>
<dbReference type="AlphaFoldDB" id="V5F2D7"/>
<proteinExistence type="predicted"/>
<feature type="region of interest" description="Disordered" evidence="1">
    <location>
        <begin position="400"/>
        <end position="419"/>
    </location>
</feature>
<organism evidence="2 3">
    <name type="scientific">Kalmanozyma brasiliensis (strain GHG001)</name>
    <name type="common">Yeast</name>
    <name type="synonym">Pseudozyma brasiliensis</name>
    <dbReference type="NCBI Taxonomy" id="1365824"/>
    <lineage>
        <taxon>Eukaryota</taxon>
        <taxon>Fungi</taxon>
        <taxon>Dikarya</taxon>
        <taxon>Basidiomycota</taxon>
        <taxon>Ustilaginomycotina</taxon>
        <taxon>Ustilaginomycetes</taxon>
        <taxon>Ustilaginales</taxon>
        <taxon>Ustilaginaceae</taxon>
        <taxon>Kalmanozyma</taxon>
    </lineage>
</organism>
<feature type="compositionally biased region" description="Low complexity" evidence="1">
    <location>
        <begin position="60"/>
        <end position="110"/>
    </location>
</feature>